<keyword evidence="5 11" id="KW-0285">Flavoprotein</keyword>
<accession>A0A317ZIE5</accession>
<feature type="binding site" evidence="11">
    <location>
        <position position="183"/>
    </location>
    <ligand>
        <name>FMN</name>
        <dbReference type="ChEBI" id="CHEBI:58210"/>
    </ligand>
</feature>
<dbReference type="PROSITE" id="PS00912">
    <property type="entry name" value="DHODEHASE_2"/>
    <property type="match status" value="1"/>
</dbReference>
<comment type="similarity">
    <text evidence="4 11">Belongs to the dihydroorotate dehydrogenase family. Type 2 subfamily.</text>
</comment>
<feature type="binding site" evidence="11">
    <location>
        <begin position="118"/>
        <end position="122"/>
    </location>
    <ligand>
        <name>substrate</name>
    </ligand>
</feature>
<comment type="caution">
    <text evidence="13">The sequence shown here is derived from an EMBL/GenBank/DDBJ whole genome shotgun (WGS) entry which is preliminary data.</text>
</comment>
<dbReference type="GO" id="GO:0006207">
    <property type="term" value="P:'de novo' pyrimidine nucleobase biosynthetic process"/>
    <property type="evidence" value="ECO:0007669"/>
    <property type="project" value="UniProtKB-UniRule"/>
</dbReference>
<dbReference type="UniPathway" id="UPA00070">
    <property type="reaction ID" value="UER00946"/>
</dbReference>
<gene>
    <name evidence="11" type="primary">pyrD</name>
    <name evidence="13" type="ORF">DDZ13_04500</name>
</gene>
<comment type="cofactor">
    <cofactor evidence="11">
        <name>FMN</name>
        <dbReference type="ChEBI" id="CHEBI:58210"/>
    </cofactor>
    <text evidence="11">Binds 1 FMN per subunit.</text>
</comment>
<dbReference type="OrthoDB" id="9802377at2"/>
<dbReference type="AlphaFoldDB" id="A0A317ZIE5"/>
<evidence type="ECO:0000256" key="3">
    <source>
        <dbReference type="ARBA" id="ARBA00005161"/>
    </source>
</evidence>
<keyword evidence="8 11" id="KW-0560">Oxidoreductase</keyword>
<evidence type="ECO:0000259" key="12">
    <source>
        <dbReference type="Pfam" id="PF01180"/>
    </source>
</evidence>
<comment type="catalytic activity">
    <reaction evidence="10 11">
        <text>(S)-dihydroorotate + a quinone = orotate + a quinol</text>
        <dbReference type="Rhea" id="RHEA:30187"/>
        <dbReference type="ChEBI" id="CHEBI:24646"/>
        <dbReference type="ChEBI" id="CHEBI:30839"/>
        <dbReference type="ChEBI" id="CHEBI:30864"/>
        <dbReference type="ChEBI" id="CHEBI:132124"/>
        <dbReference type="EC" id="1.3.5.2"/>
    </reaction>
</comment>
<evidence type="ECO:0000256" key="1">
    <source>
        <dbReference type="ARBA" id="ARBA00003125"/>
    </source>
</evidence>
<dbReference type="GO" id="GO:0005737">
    <property type="term" value="C:cytoplasm"/>
    <property type="evidence" value="ECO:0007669"/>
    <property type="project" value="InterPro"/>
</dbReference>
<feature type="binding site" evidence="11">
    <location>
        <position position="229"/>
    </location>
    <ligand>
        <name>FMN</name>
        <dbReference type="ChEBI" id="CHEBI:58210"/>
    </ligand>
</feature>
<keyword evidence="9 11" id="KW-0472">Membrane</keyword>
<dbReference type="NCBIfam" id="TIGR01036">
    <property type="entry name" value="pyrD_sub2"/>
    <property type="match status" value="1"/>
</dbReference>
<dbReference type="EMBL" id="QHJQ01000002">
    <property type="protein sequence ID" value="PXA05280.1"/>
    <property type="molecule type" value="Genomic_DNA"/>
</dbReference>
<evidence type="ECO:0000256" key="11">
    <source>
        <dbReference type="HAMAP-Rule" id="MF_00225"/>
    </source>
</evidence>
<evidence type="ECO:0000256" key="2">
    <source>
        <dbReference type="ARBA" id="ARBA00004370"/>
    </source>
</evidence>
<dbReference type="CDD" id="cd04738">
    <property type="entry name" value="DHOD_2_like"/>
    <property type="match status" value="1"/>
</dbReference>
<dbReference type="InterPro" id="IPR001295">
    <property type="entry name" value="Dihydroorotate_DH_CS"/>
</dbReference>
<protein>
    <recommendedName>
        <fullName evidence="11">Dihydroorotate dehydrogenase (quinone)</fullName>
        <ecNumber evidence="11">1.3.5.2</ecNumber>
    </recommendedName>
    <alternativeName>
        <fullName evidence="11">DHOdehase</fullName>
        <shortName evidence="11">DHOD</shortName>
        <shortName evidence="11">DHODase</shortName>
    </alternativeName>
    <alternativeName>
        <fullName evidence="11">Dihydroorotate oxidase</fullName>
    </alternativeName>
</protein>
<feature type="binding site" evidence="11">
    <location>
        <position position="257"/>
    </location>
    <ligand>
        <name>FMN</name>
        <dbReference type="ChEBI" id="CHEBI:58210"/>
    </ligand>
</feature>
<dbReference type="EC" id="1.3.5.2" evidence="11"/>
<dbReference type="Proteomes" id="UP000247099">
    <property type="component" value="Unassembled WGS sequence"/>
</dbReference>
<keyword evidence="7 11" id="KW-0665">Pyrimidine biosynthesis</keyword>
<evidence type="ECO:0000313" key="14">
    <source>
        <dbReference type="Proteomes" id="UP000247099"/>
    </source>
</evidence>
<comment type="function">
    <text evidence="1 11">Catalyzes the conversion of dihydroorotate to orotate with quinone as electron acceptor.</text>
</comment>
<dbReference type="InterPro" id="IPR013785">
    <property type="entry name" value="Aldolase_TIM"/>
</dbReference>
<evidence type="ECO:0000256" key="5">
    <source>
        <dbReference type="ARBA" id="ARBA00022630"/>
    </source>
</evidence>
<reference evidence="13 14" key="1">
    <citation type="submission" date="2018-05" db="EMBL/GenBank/DDBJ databases">
        <title>Coraliomargarita sinensis sp. nov., isolated from a marine solar saltern.</title>
        <authorList>
            <person name="Zhou L.Y."/>
        </authorList>
    </citation>
    <scope>NUCLEOTIDE SEQUENCE [LARGE SCALE GENOMIC DNA]</scope>
    <source>
        <strain evidence="13 14">WN38</strain>
    </source>
</reference>
<dbReference type="HAMAP" id="MF_00225">
    <property type="entry name" value="DHO_dh_type2"/>
    <property type="match status" value="1"/>
</dbReference>
<evidence type="ECO:0000256" key="7">
    <source>
        <dbReference type="ARBA" id="ARBA00022975"/>
    </source>
</evidence>
<dbReference type="Pfam" id="PF01180">
    <property type="entry name" value="DHO_dh"/>
    <property type="match status" value="1"/>
</dbReference>
<dbReference type="RefSeq" id="WP_110130284.1">
    <property type="nucleotide sequence ID" value="NZ_QHJQ01000002.1"/>
</dbReference>
<dbReference type="PANTHER" id="PTHR48109:SF4">
    <property type="entry name" value="DIHYDROOROTATE DEHYDROGENASE (QUINONE), MITOCHONDRIAL"/>
    <property type="match status" value="1"/>
</dbReference>
<dbReference type="InterPro" id="IPR050074">
    <property type="entry name" value="DHO_dehydrogenase"/>
</dbReference>
<evidence type="ECO:0000256" key="9">
    <source>
        <dbReference type="ARBA" id="ARBA00023136"/>
    </source>
</evidence>
<evidence type="ECO:0000313" key="13">
    <source>
        <dbReference type="EMBL" id="PXA05280.1"/>
    </source>
</evidence>
<evidence type="ECO:0000256" key="8">
    <source>
        <dbReference type="ARBA" id="ARBA00023002"/>
    </source>
</evidence>
<feature type="binding site" evidence="11">
    <location>
        <position position="93"/>
    </location>
    <ligand>
        <name>FMN</name>
        <dbReference type="ChEBI" id="CHEBI:58210"/>
    </ligand>
</feature>
<feature type="binding site" evidence="11">
    <location>
        <begin position="328"/>
        <end position="329"/>
    </location>
    <ligand>
        <name>FMN</name>
        <dbReference type="ChEBI" id="CHEBI:58210"/>
    </ligand>
</feature>
<feature type="binding site" evidence="11">
    <location>
        <position position="307"/>
    </location>
    <ligand>
        <name>FMN</name>
        <dbReference type="ChEBI" id="CHEBI:58210"/>
    </ligand>
</feature>
<dbReference type="PROSITE" id="PS00911">
    <property type="entry name" value="DHODEHASE_1"/>
    <property type="match status" value="1"/>
</dbReference>
<name>A0A317ZIE5_9BACT</name>
<dbReference type="GO" id="GO:0005886">
    <property type="term" value="C:plasma membrane"/>
    <property type="evidence" value="ECO:0007669"/>
    <property type="project" value="UniProtKB-SubCell"/>
</dbReference>
<feature type="binding site" evidence="11">
    <location>
        <position position="188"/>
    </location>
    <ligand>
        <name>substrate</name>
    </ligand>
</feature>
<feature type="domain" description="Dihydroorotate dehydrogenase catalytic" evidence="12">
    <location>
        <begin position="54"/>
        <end position="348"/>
    </location>
</feature>
<dbReference type="InParanoid" id="A0A317ZIE5"/>
<dbReference type="PANTHER" id="PTHR48109">
    <property type="entry name" value="DIHYDROOROTATE DEHYDROGENASE (QUINONE), MITOCHONDRIAL-RELATED"/>
    <property type="match status" value="1"/>
</dbReference>
<feature type="binding site" evidence="11">
    <location>
        <begin position="69"/>
        <end position="73"/>
    </location>
    <ligand>
        <name>FMN</name>
        <dbReference type="ChEBI" id="CHEBI:58210"/>
    </ligand>
</feature>
<comment type="pathway">
    <text evidence="3 11">Pyrimidine metabolism; UMP biosynthesis via de novo pathway; orotate from (S)-dihydroorotate (quinone route): step 1/1.</text>
</comment>
<feature type="binding site" evidence="11">
    <location>
        <begin position="258"/>
        <end position="259"/>
    </location>
    <ligand>
        <name>substrate</name>
    </ligand>
</feature>
<keyword evidence="6 11" id="KW-0288">FMN</keyword>
<dbReference type="GO" id="GO:0044205">
    <property type="term" value="P:'de novo' UMP biosynthetic process"/>
    <property type="evidence" value="ECO:0007669"/>
    <property type="project" value="UniProtKB-UniRule"/>
</dbReference>
<dbReference type="GO" id="GO:0106430">
    <property type="term" value="F:dihydroorotate dehydrogenase (quinone) activity"/>
    <property type="evidence" value="ECO:0007669"/>
    <property type="project" value="UniProtKB-EC"/>
</dbReference>
<evidence type="ECO:0000256" key="6">
    <source>
        <dbReference type="ARBA" id="ARBA00022643"/>
    </source>
</evidence>
<dbReference type="PIRSF" id="PIRSF000164">
    <property type="entry name" value="DHO_oxidase"/>
    <property type="match status" value="1"/>
</dbReference>
<evidence type="ECO:0000256" key="4">
    <source>
        <dbReference type="ARBA" id="ARBA00005359"/>
    </source>
</evidence>
<dbReference type="InterPro" id="IPR005720">
    <property type="entry name" value="Dihydroorotate_DH_cat"/>
</dbReference>
<proteinExistence type="inferred from homology"/>
<organism evidence="13 14">
    <name type="scientific">Coraliomargarita sinensis</name>
    <dbReference type="NCBI Taxonomy" id="2174842"/>
    <lineage>
        <taxon>Bacteria</taxon>
        <taxon>Pseudomonadati</taxon>
        <taxon>Verrucomicrobiota</taxon>
        <taxon>Opitutia</taxon>
        <taxon>Puniceicoccales</taxon>
        <taxon>Coraliomargaritaceae</taxon>
        <taxon>Coraliomargarita</taxon>
    </lineage>
</organism>
<sequence>MALVYEKMIRPLLFRMEPEQAHDRGRTALMTLSSLPTLCKLFRAYNLVREDKPVKLFGLEFPNRVGLAAGMDKDGEFPRAIEALGFGHVEVGTVTPESQPGNPRPRLFRYPEYNALVNRMGFNNRGSEVMLNALAKHYPKGKRGVPVGVNIGKAKTTPLDKAVDDYIACFRKLADQADYFTVNISSPNTAGLRDLQSEAYLRDLLATLRGENKSHAKKLGRPAHPLLLKIAPDLSFKEIDVILEVLLDLKYDGIIATNTTIQRPNGFPGSETGGLSGGAFIRKRSTDVINYIYKSTSGKLPIVGVGGIDSPEAAGEKVDAGASLIQLYTGWVYRGPFFARTLAKALKAKGEDWI</sequence>
<feature type="active site" description="Nucleophile" evidence="11">
    <location>
        <position position="186"/>
    </location>
</feature>
<feature type="binding site" evidence="11">
    <location>
        <position position="183"/>
    </location>
    <ligand>
        <name>substrate</name>
    </ligand>
</feature>
<dbReference type="InterPro" id="IPR005719">
    <property type="entry name" value="Dihydroorotate_DH_2"/>
</dbReference>
<dbReference type="InterPro" id="IPR012135">
    <property type="entry name" value="Dihydroorotate_DH_1_2"/>
</dbReference>
<keyword evidence="14" id="KW-1185">Reference proteome</keyword>
<feature type="binding site" evidence="11">
    <location>
        <position position="73"/>
    </location>
    <ligand>
        <name>substrate</name>
    </ligand>
</feature>
<comment type="subcellular location">
    <subcellularLocation>
        <location evidence="11">Cell membrane</location>
        <topology evidence="11">Peripheral membrane protein</topology>
    </subcellularLocation>
    <subcellularLocation>
        <location evidence="2">Membrane</location>
    </subcellularLocation>
</comment>
<dbReference type="NCBIfam" id="NF003652">
    <property type="entry name" value="PRK05286.2-5"/>
    <property type="match status" value="1"/>
</dbReference>
<evidence type="ECO:0000256" key="10">
    <source>
        <dbReference type="ARBA" id="ARBA00048639"/>
    </source>
</evidence>
<dbReference type="FunCoup" id="A0A317ZIE5">
    <property type="interactions" value="428"/>
</dbReference>
<keyword evidence="11" id="KW-1003">Cell membrane</keyword>
<dbReference type="SUPFAM" id="SSF51395">
    <property type="entry name" value="FMN-linked oxidoreductases"/>
    <property type="match status" value="1"/>
</dbReference>
<dbReference type="Gene3D" id="3.20.20.70">
    <property type="entry name" value="Aldolase class I"/>
    <property type="match status" value="1"/>
</dbReference>
<comment type="subunit">
    <text evidence="11">Monomer.</text>
</comment>
<feature type="binding site" evidence="11">
    <location>
        <position position="278"/>
    </location>
    <ligand>
        <name>FMN</name>
        <dbReference type="ChEBI" id="CHEBI:58210"/>
    </ligand>
</feature>
<feature type="binding site" evidence="11">
    <location>
        <position position="150"/>
    </location>
    <ligand>
        <name>FMN</name>
        <dbReference type="ChEBI" id="CHEBI:58210"/>
    </ligand>
</feature>